<evidence type="ECO:0000313" key="4">
    <source>
        <dbReference type="Proteomes" id="UP000778970"/>
    </source>
</evidence>
<dbReference type="SUPFAM" id="SSF81324">
    <property type="entry name" value="Voltage-gated potassium channels"/>
    <property type="match status" value="1"/>
</dbReference>
<accession>A0A934V1M6</accession>
<reference evidence="3" key="2">
    <citation type="journal article" date="2020" name="Microorganisms">
        <title>Osmotic Adaptation and Compatible Solute Biosynthesis of Phototrophic Bacteria as Revealed from Genome Analyses.</title>
        <authorList>
            <person name="Imhoff J.F."/>
            <person name="Rahn T."/>
            <person name="Kunzel S."/>
            <person name="Keller A."/>
            <person name="Neulinger S.C."/>
        </authorList>
    </citation>
    <scope>NUCLEOTIDE SEQUENCE</scope>
    <source>
        <strain evidence="3">DSM 9154</strain>
    </source>
</reference>
<keyword evidence="1" id="KW-0812">Transmembrane</keyword>
<proteinExistence type="predicted"/>
<dbReference type="AlphaFoldDB" id="A0A934V1M6"/>
<keyword evidence="1" id="KW-0472">Membrane</keyword>
<feature type="transmembrane region" description="Helical" evidence="1">
    <location>
        <begin position="20"/>
        <end position="45"/>
    </location>
</feature>
<keyword evidence="4" id="KW-1185">Reference proteome</keyword>
<name>A0A934V1M6_9PROT</name>
<dbReference type="Proteomes" id="UP000778970">
    <property type="component" value="Unassembled WGS sequence"/>
</dbReference>
<keyword evidence="1" id="KW-1133">Transmembrane helix</keyword>
<dbReference type="InterPro" id="IPR013099">
    <property type="entry name" value="K_chnl_dom"/>
</dbReference>
<reference evidence="3" key="1">
    <citation type="submission" date="2017-08" db="EMBL/GenBank/DDBJ databases">
        <authorList>
            <person name="Imhoff J.F."/>
            <person name="Rahn T."/>
            <person name="Kuenzel S."/>
            <person name="Neulinger S.C."/>
        </authorList>
    </citation>
    <scope>NUCLEOTIDE SEQUENCE</scope>
    <source>
        <strain evidence="3">DSM 9154</strain>
    </source>
</reference>
<sequence length="157" mass="17573">MIRRPATLRSSRIWPLNVLVQMTLGAGLLALCVGLHAIVLDTVAVRLKRWVTRHTVRPKGPRRFSILVQAGVAAFLSHILQIWIWALAFLWVGEFDTMEPALYFSTASFTTVGYGDVTASPHWRLLGSFEAAAGMLLFGLSTAFLFEVMRTIWRNAD</sequence>
<dbReference type="EMBL" id="NRRE01000026">
    <property type="protein sequence ID" value="MBK1698204.1"/>
    <property type="molecule type" value="Genomic_DNA"/>
</dbReference>
<evidence type="ECO:0000313" key="3">
    <source>
        <dbReference type="EMBL" id="MBK1698204.1"/>
    </source>
</evidence>
<dbReference type="Pfam" id="PF07885">
    <property type="entry name" value="Ion_trans_2"/>
    <property type="match status" value="1"/>
</dbReference>
<feature type="domain" description="Potassium channel" evidence="2">
    <location>
        <begin position="81"/>
        <end position="150"/>
    </location>
</feature>
<gene>
    <name evidence="3" type="ORF">CKO21_13230</name>
</gene>
<evidence type="ECO:0000256" key="1">
    <source>
        <dbReference type="SAM" id="Phobius"/>
    </source>
</evidence>
<comment type="caution">
    <text evidence="3">The sequence shown here is derived from an EMBL/GenBank/DDBJ whole genome shotgun (WGS) entry which is preliminary data.</text>
</comment>
<protein>
    <recommendedName>
        <fullName evidence="2">Potassium channel domain-containing protein</fullName>
    </recommendedName>
</protein>
<dbReference type="Gene3D" id="1.10.287.70">
    <property type="match status" value="1"/>
</dbReference>
<feature type="transmembrane region" description="Helical" evidence="1">
    <location>
        <begin position="66"/>
        <end position="92"/>
    </location>
</feature>
<organism evidence="3 4">
    <name type="scientific">Rhodovibrio salinarum</name>
    <dbReference type="NCBI Taxonomy" id="1087"/>
    <lineage>
        <taxon>Bacteria</taxon>
        <taxon>Pseudomonadati</taxon>
        <taxon>Pseudomonadota</taxon>
        <taxon>Alphaproteobacteria</taxon>
        <taxon>Rhodospirillales</taxon>
        <taxon>Rhodovibrionaceae</taxon>
        <taxon>Rhodovibrio</taxon>
    </lineage>
</organism>
<feature type="transmembrane region" description="Helical" evidence="1">
    <location>
        <begin position="125"/>
        <end position="146"/>
    </location>
</feature>
<evidence type="ECO:0000259" key="2">
    <source>
        <dbReference type="Pfam" id="PF07885"/>
    </source>
</evidence>